<keyword evidence="4" id="KW-0808">Transferase</keyword>
<dbReference type="PANTHER" id="PTHR13205">
    <property type="entry name" value="TRANSMEMBRANE PROTEIN 15-RELATED"/>
    <property type="match status" value="1"/>
</dbReference>
<accession>A0A9W5WVJ7</accession>
<feature type="transmembrane region" description="Helical" evidence="10">
    <location>
        <begin position="293"/>
        <end position="314"/>
    </location>
</feature>
<proteinExistence type="inferred from homology"/>
<gene>
    <name evidence="11" type="ORF">BaOVIS_024370</name>
</gene>
<keyword evidence="6 11" id="KW-0418">Kinase</keyword>
<comment type="caution">
    <text evidence="11">The sequence shown here is derived from an EMBL/GenBank/DDBJ whole genome shotgun (WGS) entry which is preliminary data.</text>
</comment>
<protein>
    <recommendedName>
        <fullName evidence="3">dolichol kinase</fullName>
        <ecNumber evidence="3">2.7.1.108</ecNumber>
    </recommendedName>
</protein>
<evidence type="ECO:0000256" key="2">
    <source>
        <dbReference type="ARBA" id="ARBA00010794"/>
    </source>
</evidence>
<comment type="similarity">
    <text evidence="2">Belongs to the polyprenol kinase family.</text>
</comment>
<comment type="subcellular location">
    <subcellularLocation>
        <location evidence="1">Endoplasmic reticulum membrane</location>
        <topology evidence="1">Multi-pass membrane protein</topology>
    </subcellularLocation>
</comment>
<keyword evidence="5 10" id="KW-0812">Transmembrane</keyword>
<keyword evidence="8 10" id="KW-1133">Transmembrane helix</keyword>
<dbReference type="Proteomes" id="UP001057455">
    <property type="component" value="Unassembled WGS sequence"/>
</dbReference>
<feature type="transmembrane region" description="Helical" evidence="10">
    <location>
        <begin position="81"/>
        <end position="100"/>
    </location>
</feature>
<evidence type="ECO:0000256" key="9">
    <source>
        <dbReference type="ARBA" id="ARBA00023136"/>
    </source>
</evidence>
<feature type="transmembrane region" description="Helical" evidence="10">
    <location>
        <begin position="43"/>
        <end position="61"/>
    </location>
</feature>
<keyword evidence="12" id="KW-1185">Reference proteome</keyword>
<dbReference type="EC" id="2.7.1.108" evidence="3"/>
<sequence>MQLYGKVSKDTMLYRKSSILSYLNALLLPIFVASVISRKTSVLAEALLFGTMLCCVVNPFIFDTKAVLSCAALAFFVADRLFANILGKRIIILTLIQALVHEYMREELTRSLDLADSVVFSQMVAIVLHLATGGYKRSFSVTMLPLVDFSVNLGYVLFVLLAVIVAEEITCLFPRTCIKRKLTLAARVILLLEAIYRFTYWGVTTNTYKMGVTPFTALLKLYSTREAIITLGAWLATSAVCVTCLYFMSPVVATQGKTYPPKSPMITVLRKGLHFVLLINAAIAIYLRQHILLGMTLYLLFVGLMSIELLRFYSYMPSGINRRISNLYKAFGEVTTLRTLVLPQVWLVLAAGIPLWVELTQKNTVNFTRAYLGLAVVALSDAAAAFLGSRATKMQCHEKSLVGSIAFFICTAMALGTGMFLQFGNKLGLAHAGAAIIVALVTTVVEAGCPGIDNLNIAMVACAVYANIEKLL</sequence>
<dbReference type="GO" id="GO:0043048">
    <property type="term" value="P:dolichyl monophosphate biosynthetic process"/>
    <property type="evidence" value="ECO:0007669"/>
    <property type="project" value="TreeGrafter"/>
</dbReference>
<evidence type="ECO:0000256" key="6">
    <source>
        <dbReference type="ARBA" id="ARBA00022777"/>
    </source>
</evidence>
<evidence type="ECO:0000256" key="1">
    <source>
        <dbReference type="ARBA" id="ARBA00004477"/>
    </source>
</evidence>
<organism evidence="11 12">
    <name type="scientific">Babesia ovis</name>
    <dbReference type="NCBI Taxonomy" id="5869"/>
    <lineage>
        <taxon>Eukaryota</taxon>
        <taxon>Sar</taxon>
        <taxon>Alveolata</taxon>
        <taxon>Apicomplexa</taxon>
        <taxon>Aconoidasida</taxon>
        <taxon>Piroplasmida</taxon>
        <taxon>Babesiidae</taxon>
        <taxon>Babesia</taxon>
    </lineage>
</organism>
<evidence type="ECO:0000256" key="5">
    <source>
        <dbReference type="ARBA" id="ARBA00022692"/>
    </source>
</evidence>
<feature type="transmembrane region" description="Helical" evidence="10">
    <location>
        <begin position="401"/>
        <end position="423"/>
    </location>
</feature>
<dbReference type="InterPro" id="IPR032974">
    <property type="entry name" value="Polypren_kinase"/>
</dbReference>
<feature type="transmembrane region" description="Helical" evidence="10">
    <location>
        <begin position="369"/>
        <end position="389"/>
    </location>
</feature>
<evidence type="ECO:0000256" key="4">
    <source>
        <dbReference type="ARBA" id="ARBA00022679"/>
    </source>
</evidence>
<feature type="transmembrane region" description="Helical" evidence="10">
    <location>
        <begin position="184"/>
        <end position="203"/>
    </location>
</feature>
<evidence type="ECO:0000256" key="8">
    <source>
        <dbReference type="ARBA" id="ARBA00022989"/>
    </source>
</evidence>
<evidence type="ECO:0000313" key="11">
    <source>
        <dbReference type="EMBL" id="GFE55033.1"/>
    </source>
</evidence>
<evidence type="ECO:0000256" key="10">
    <source>
        <dbReference type="SAM" id="Phobius"/>
    </source>
</evidence>
<dbReference type="PANTHER" id="PTHR13205:SF15">
    <property type="entry name" value="DOLICHOL KINASE"/>
    <property type="match status" value="1"/>
</dbReference>
<reference evidence="11" key="1">
    <citation type="submission" date="2019-12" db="EMBL/GenBank/DDBJ databases">
        <title>Genome sequence of Babesia ovis.</title>
        <authorList>
            <person name="Yamagishi J."/>
            <person name="Sevinc F."/>
            <person name="Xuan X."/>
        </authorList>
    </citation>
    <scope>NUCLEOTIDE SEQUENCE</scope>
    <source>
        <strain evidence="11">Selcuk</strain>
    </source>
</reference>
<feature type="transmembrane region" description="Helical" evidence="10">
    <location>
        <begin position="19"/>
        <end position="36"/>
    </location>
</feature>
<dbReference type="GO" id="GO:0005789">
    <property type="term" value="C:endoplasmic reticulum membrane"/>
    <property type="evidence" value="ECO:0007669"/>
    <property type="project" value="UniProtKB-SubCell"/>
</dbReference>
<dbReference type="GO" id="GO:0004168">
    <property type="term" value="F:dolichol kinase activity"/>
    <property type="evidence" value="ECO:0007669"/>
    <property type="project" value="UniProtKB-EC"/>
</dbReference>
<dbReference type="EMBL" id="BLIY01000017">
    <property type="protein sequence ID" value="GFE55033.1"/>
    <property type="molecule type" value="Genomic_DNA"/>
</dbReference>
<dbReference type="AlphaFoldDB" id="A0A9W5WVJ7"/>
<keyword evidence="7" id="KW-0256">Endoplasmic reticulum</keyword>
<dbReference type="PRINTS" id="PR00173">
    <property type="entry name" value="EDTRNSPORT"/>
</dbReference>
<dbReference type="OrthoDB" id="365666at2759"/>
<name>A0A9W5WVJ7_BABOV</name>
<feature type="transmembrane region" description="Helical" evidence="10">
    <location>
        <begin position="335"/>
        <end position="357"/>
    </location>
</feature>
<evidence type="ECO:0000256" key="3">
    <source>
        <dbReference type="ARBA" id="ARBA00012132"/>
    </source>
</evidence>
<evidence type="ECO:0000256" key="7">
    <source>
        <dbReference type="ARBA" id="ARBA00022824"/>
    </source>
</evidence>
<keyword evidence="9 10" id="KW-0472">Membrane</keyword>
<evidence type="ECO:0000313" key="12">
    <source>
        <dbReference type="Proteomes" id="UP001057455"/>
    </source>
</evidence>
<feature type="transmembrane region" description="Helical" evidence="10">
    <location>
        <begin position="429"/>
        <end position="449"/>
    </location>
</feature>
<feature type="transmembrane region" description="Helical" evidence="10">
    <location>
        <begin position="152"/>
        <end position="172"/>
    </location>
</feature>
<feature type="transmembrane region" description="Helical" evidence="10">
    <location>
        <begin position="268"/>
        <end position="287"/>
    </location>
</feature>
<feature type="transmembrane region" description="Helical" evidence="10">
    <location>
        <begin position="227"/>
        <end position="248"/>
    </location>
</feature>